<dbReference type="Pfam" id="PF00107">
    <property type="entry name" value="ADH_zinc_N"/>
    <property type="match status" value="1"/>
</dbReference>
<dbReference type="AlphaFoldDB" id="A0A0C3AYW2"/>
<dbReference type="InParanoid" id="A0A0C3AYW2"/>
<reference evidence="4 5" key="1">
    <citation type="submission" date="2014-04" db="EMBL/GenBank/DDBJ databases">
        <authorList>
            <consortium name="DOE Joint Genome Institute"/>
            <person name="Kuo A."/>
            <person name="Tarkka M."/>
            <person name="Buscot F."/>
            <person name="Kohler A."/>
            <person name="Nagy L.G."/>
            <person name="Floudas D."/>
            <person name="Copeland A."/>
            <person name="Barry K.W."/>
            <person name="Cichocki N."/>
            <person name="Veneault-Fourrey C."/>
            <person name="LaButti K."/>
            <person name="Lindquist E.A."/>
            <person name="Lipzen A."/>
            <person name="Lundell T."/>
            <person name="Morin E."/>
            <person name="Murat C."/>
            <person name="Sun H."/>
            <person name="Tunlid A."/>
            <person name="Henrissat B."/>
            <person name="Grigoriev I.V."/>
            <person name="Hibbett D.S."/>
            <person name="Martin F."/>
            <person name="Nordberg H.P."/>
            <person name="Cantor M.N."/>
            <person name="Hua S.X."/>
        </authorList>
    </citation>
    <scope>NUCLEOTIDE SEQUENCE [LARGE SCALE GENOMIC DNA]</scope>
    <source>
        <strain evidence="4 5">F 1598</strain>
    </source>
</reference>
<feature type="domain" description="Oxidoreductase N-terminal" evidence="3">
    <location>
        <begin position="59"/>
        <end position="138"/>
    </location>
</feature>
<dbReference type="SUPFAM" id="SSF50129">
    <property type="entry name" value="GroES-like"/>
    <property type="match status" value="1"/>
</dbReference>
<dbReference type="EMBL" id="KN833011">
    <property type="protein sequence ID" value="KIM79188.1"/>
    <property type="molecule type" value="Genomic_DNA"/>
</dbReference>
<dbReference type="GO" id="GO:0016628">
    <property type="term" value="F:oxidoreductase activity, acting on the CH-CH group of donors, NAD or NADP as acceptor"/>
    <property type="evidence" value="ECO:0007669"/>
    <property type="project" value="InterPro"/>
</dbReference>
<dbReference type="CDD" id="cd05288">
    <property type="entry name" value="PGDH"/>
    <property type="match status" value="1"/>
</dbReference>
<evidence type="ECO:0000259" key="2">
    <source>
        <dbReference type="Pfam" id="PF00107"/>
    </source>
</evidence>
<sequence>MEEDETRSIKWHLADSSNPAPMSPFSNGRILYNEHPLSRPVPGRTVIYDTLQTIDIGAVPLNGGFLMQTIVLSSDPYLRTRMRPQEIKDFAPPFVIGQPLDNYGIGLVLRSEDDKYPPGIYLYGFHFFQQYSVRNDTDTIFPWIPLQKPQALSWSLFVGTLGMPGQTAYFGWKALVEEKAKMCKTLFVSVGGGPVGSFVIQYAKMNHPQLKIIASAGTQPKLDFMKSIGADVVFNYKTENPATVLAEHGPIGIYWDMTAGSTLDAAVENMENYGLIIACGATSVYNTPAKDRPQIQNFDLLFRKSITVHGFRSTDFMEQYLMQFFAEVPTLVLDGKIKPSEQRYLGLEKAEEALIDVHTGDNFGKAVIIVSDDS</sequence>
<dbReference type="InterPro" id="IPR036291">
    <property type="entry name" value="NAD(P)-bd_dom_sf"/>
</dbReference>
<protein>
    <recommendedName>
        <fullName evidence="6">Enoyl reductase (ER) domain-containing protein</fullName>
    </recommendedName>
</protein>
<accession>A0A0C3AYW2</accession>
<dbReference type="HOGENOM" id="CLU_026673_29_1_1"/>
<feature type="domain" description="Alcohol dehydrogenase-like C-terminal" evidence="2">
    <location>
        <begin position="194"/>
        <end position="315"/>
    </location>
</feature>
<dbReference type="InterPro" id="IPR013149">
    <property type="entry name" value="ADH-like_C"/>
</dbReference>
<dbReference type="InterPro" id="IPR041694">
    <property type="entry name" value="ADH_N_2"/>
</dbReference>
<dbReference type="STRING" id="765440.A0A0C3AYW2"/>
<evidence type="ECO:0008006" key="6">
    <source>
        <dbReference type="Google" id="ProtNLM"/>
    </source>
</evidence>
<keyword evidence="5" id="KW-1185">Reference proteome</keyword>
<evidence type="ECO:0000313" key="5">
    <source>
        <dbReference type="Proteomes" id="UP000054166"/>
    </source>
</evidence>
<gene>
    <name evidence="4" type="ORF">PILCRDRAFT_823774</name>
</gene>
<reference evidence="5" key="2">
    <citation type="submission" date="2015-01" db="EMBL/GenBank/DDBJ databases">
        <title>Evolutionary Origins and Diversification of the Mycorrhizal Mutualists.</title>
        <authorList>
            <consortium name="DOE Joint Genome Institute"/>
            <consortium name="Mycorrhizal Genomics Consortium"/>
            <person name="Kohler A."/>
            <person name="Kuo A."/>
            <person name="Nagy L.G."/>
            <person name="Floudas D."/>
            <person name="Copeland A."/>
            <person name="Barry K.W."/>
            <person name="Cichocki N."/>
            <person name="Veneault-Fourrey C."/>
            <person name="LaButti K."/>
            <person name="Lindquist E.A."/>
            <person name="Lipzen A."/>
            <person name="Lundell T."/>
            <person name="Morin E."/>
            <person name="Murat C."/>
            <person name="Riley R."/>
            <person name="Ohm R."/>
            <person name="Sun H."/>
            <person name="Tunlid A."/>
            <person name="Henrissat B."/>
            <person name="Grigoriev I.V."/>
            <person name="Hibbett D.S."/>
            <person name="Martin F."/>
        </authorList>
    </citation>
    <scope>NUCLEOTIDE SEQUENCE [LARGE SCALE GENOMIC DNA]</scope>
    <source>
        <strain evidence="5">F 1598</strain>
    </source>
</reference>
<proteinExistence type="predicted"/>
<evidence type="ECO:0000313" key="4">
    <source>
        <dbReference type="EMBL" id="KIM79188.1"/>
    </source>
</evidence>
<dbReference type="SUPFAM" id="SSF51735">
    <property type="entry name" value="NAD(P)-binding Rossmann-fold domains"/>
    <property type="match status" value="1"/>
</dbReference>
<dbReference type="Pfam" id="PF16884">
    <property type="entry name" value="ADH_N_2"/>
    <property type="match status" value="1"/>
</dbReference>
<dbReference type="InterPro" id="IPR045010">
    <property type="entry name" value="MDR_fam"/>
</dbReference>
<dbReference type="PANTHER" id="PTHR43205:SF7">
    <property type="entry name" value="PROSTAGLANDIN REDUCTASE 1"/>
    <property type="match status" value="1"/>
</dbReference>
<dbReference type="FunCoup" id="A0A0C3AYW2">
    <property type="interactions" value="70"/>
</dbReference>
<dbReference type="InterPro" id="IPR011032">
    <property type="entry name" value="GroES-like_sf"/>
</dbReference>
<evidence type="ECO:0000256" key="1">
    <source>
        <dbReference type="ARBA" id="ARBA00023002"/>
    </source>
</evidence>
<dbReference type="OrthoDB" id="809632at2759"/>
<dbReference type="Gene3D" id="3.40.50.720">
    <property type="entry name" value="NAD(P)-binding Rossmann-like Domain"/>
    <property type="match status" value="1"/>
</dbReference>
<organism evidence="4 5">
    <name type="scientific">Piloderma croceum (strain F 1598)</name>
    <dbReference type="NCBI Taxonomy" id="765440"/>
    <lineage>
        <taxon>Eukaryota</taxon>
        <taxon>Fungi</taxon>
        <taxon>Dikarya</taxon>
        <taxon>Basidiomycota</taxon>
        <taxon>Agaricomycotina</taxon>
        <taxon>Agaricomycetes</taxon>
        <taxon>Agaricomycetidae</taxon>
        <taxon>Atheliales</taxon>
        <taxon>Atheliaceae</taxon>
        <taxon>Piloderma</taxon>
    </lineage>
</organism>
<dbReference type="Gene3D" id="3.90.180.10">
    <property type="entry name" value="Medium-chain alcohol dehydrogenases, catalytic domain"/>
    <property type="match status" value="1"/>
</dbReference>
<dbReference type="PANTHER" id="PTHR43205">
    <property type="entry name" value="PROSTAGLANDIN REDUCTASE"/>
    <property type="match status" value="1"/>
</dbReference>
<evidence type="ECO:0000259" key="3">
    <source>
        <dbReference type="Pfam" id="PF16884"/>
    </source>
</evidence>
<keyword evidence="1" id="KW-0560">Oxidoreductase</keyword>
<dbReference type="Proteomes" id="UP000054166">
    <property type="component" value="Unassembled WGS sequence"/>
</dbReference>
<name>A0A0C3AYW2_PILCF</name>